<gene>
    <name evidence="1" type="ORF">HPB50_025550</name>
</gene>
<reference evidence="1" key="1">
    <citation type="submission" date="2020-05" db="EMBL/GenBank/DDBJ databases">
        <title>Large-scale comparative analyses of tick genomes elucidate their genetic diversity and vector capacities.</title>
        <authorList>
            <person name="Jia N."/>
            <person name="Wang J."/>
            <person name="Shi W."/>
            <person name="Du L."/>
            <person name="Sun Y."/>
            <person name="Zhan W."/>
            <person name="Jiang J."/>
            <person name="Wang Q."/>
            <person name="Zhang B."/>
            <person name="Ji P."/>
            <person name="Sakyi L.B."/>
            <person name="Cui X."/>
            <person name="Yuan T."/>
            <person name="Jiang B."/>
            <person name="Yang W."/>
            <person name="Lam T.T.-Y."/>
            <person name="Chang Q."/>
            <person name="Ding S."/>
            <person name="Wang X."/>
            <person name="Zhu J."/>
            <person name="Ruan X."/>
            <person name="Zhao L."/>
            <person name="Wei J."/>
            <person name="Que T."/>
            <person name="Du C."/>
            <person name="Cheng J."/>
            <person name="Dai P."/>
            <person name="Han X."/>
            <person name="Huang E."/>
            <person name="Gao Y."/>
            <person name="Liu J."/>
            <person name="Shao H."/>
            <person name="Ye R."/>
            <person name="Li L."/>
            <person name="Wei W."/>
            <person name="Wang X."/>
            <person name="Wang C."/>
            <person name="Yang T."/>
            <person name="Huo Q."/>
            <person name="Li W."/>
            <person name="Guo W."/>
            <person name="Chen H."/>
            <person name="Zhou L."/>
            <person name="Ni X."/>
            <person name="Tian J."/>
            <person name="Zhou Y."/>
            <person name="Sheng Y."/>
            <person name="Liu T."/>
            <person name="Pan Y."/>
            <person name="Xia L."/>
            <person name="Li J."/>
            <person name="Zhao F."/>
            <person name="Cao W."/>
        </authorList>
    </citation>
    <scope>NUCLEOTIDE SEQUENCE</scope>
    <source>
        <strain evidence="1">Hyas-2018</strain>
    </source>
</reference>
<proteinExistence type="predicted"/>
<dbReference type="EMBL" id="CM023489">
    <property type="protein sequence ID" value="KAH6923247.1"/>
    <property type="molecule type" value="Genomic_DNA"/>
</dbReference>
<accession>A0ACB7RN47</accession>
<comment type="caution">
    <text evidence="1">The sequence shown here is derived from an EMBL/GenBank/DDBJ whole genome shotgun (WGS) entry which is preliminary data.</text>
</comment>
<keyword evidence="2" id="KW-1185">Reference proteome</keyword>
<organism evidence="1 2">
    <name type="scientific">Hyalomma asiaticum</name>
    <name type="common">Tick</name>
    <dbReference type="NCBI Taxonomy" id="266040"/>
    <lineage>
        <taxon>Eukaryota</taxon>
        <taxon>Metazoa</taxon>
        <taxon>Ecdysozoa</taxon>
        <taxon>Arthropoda</taxon>
        <taxon>Chelicerata</taxon>
        <taxon>Arachnida</taxon>
        <taxon>Acari</taxon>
        <taxon>Parasitiformes</taxon>
        <taxon>Ixodida</taxon>
        <taxon>Ixodoidea</taxon>
        <taxon>Ixodidae</taxon>
        <taxon>Hyalomminae</taxon>
        <taxon>Hyalomma</taxon>
    </lineage>
</organism>
<name>A0ACB7RN47_HYAAI</name>
<evidence type="ECO:0000313" key="2">
    <source>
        <dbReference type="Proteomes" id="UP000821845"/>
    </source>
</evidence>
<dbReference type="Proteomes" id="UP000821845">
    <property type="component" value="Chromosome 9"/>
</dbReference>
<protein>
    <submittedName>
        <fullName evidence="1">Uncharacterized protein</fullName>
    </submittedName>
</protein>
<sequence length="841" mass="93388">MAAAAVSPPSAPAPAADAEAMEEKKRTAAKIVTTLFPRIPKVTTVLLEFYIKRESKIELDCEPLMFFCQEEVLLAAQDILDKLNKQVITFQDIRDTAENLIGLHNLAHKKSPDIAKVVGENIRKVMIIVGELATSLEKVSEVPPTDWMGIGDTVVAKTEKLNLAEIAPFWTYIPKMKDFLSVKLLGAGGFGAVYKVAYKPTNLICTMKIVPCDRFQRHKQACIDKVCASVIGSPFLVKYYSCYCTRDAYITVMEYICGADLMRVVDKAVYLPTEECRIVMAQLILALEHMHLRGLLHRDIKVSNMLIIPGGRVKVIDFDTNKVCVGHFSKRVMKGYFTKTAFEFYDGESAGTIPYMAPEILKRRPYGRACDWWSAGATFYKMMTGRVPFRGETKQELTDKIINQPLKWPKVEEHPHSATPEAKDMVFKMLKKNPVERLGSATYAEIREHPFYAGFNWKRLATTKDLCNIPAIGECMTKKKEGDKPEHFTVSATSNTLKRKLLKVDDMVDIEPSTQKPLYTYASPSFKKMMNFAKTAAGPVEVKESMFKSSGGESEELDYKKASDVDVKAGISALTGVSADKSITAKEKMDLIMWRTKSLGKYWSFGINVIDVMGENNKKFYMVEKVKSGSPAEVSHVLEGDVIVAVNGQEISDLPLAEVKRRMQDCGDQLVVTVLSSSAFRLLESRRDWDQILKAAGQDTIQVRAIKTACSGSGYYGFKVFEAKAWNEQKKALVHCHVIQKTTDVQVVTPNKMMFPGDVLVMVDGAPVDNLDQYGVKAALAKGANELSITIAPMSPLRLKRPSYTRLHETVMTDANVPEPSAKANIENVAGAPAAPAPAAK</sequence>
<evidence type="ECO:0000313" key="1">
    <source>
        <dbReference type="EMBL" id="KAH6923247.1"/>
    </source>
</evidence>